<sequence length="104" mass="11763">MAPALPDHVILYLQIAVNEIGPIGIVGHNPPHMCRRQEHILRLLLLEETRHGRSIHQIQLPVRPSHQVGISLLFQVVPDGRPYQTPVAGNINFSIFLHSDYLLQ</sequence>
<gene>
    <name evidence="1" type="ORF">SDC9_191700</name>
</gene>
<dbReference type="EMBL" id="VSSQ01103026">
    <property type="protein sequence ID" value="MPN44139.1"/>
    <property type="molecule type" value="Genomic_DNA"/>
</dbReference>
<accession>A0A645I120</accession>
<comment type="caution">
    <text evidence="1">The sequence shown here is derived from an EMBL/GenBank/DDBJ whole genome shotgun (WGS) entry which is preliminary data.</text>
</comment>
<name>A0A645I120_9ZZZZ</name>
<reference evidence="1" key="1">
    <citation type="submission" date="2019-08" db="EMBL/GenBank/DDBJ databases">
        <authorList>
            <person name="Kucharzyk K."/>
            <person name="Murdoch R.W."/>
            <person name="Higgins S."/>
            <person name="Loffler F."/>
        </authorList>
    </citation>
    <scope>NUCLEOTIDE SEQUENCE</scope>
</reference>
<evidence type="ECO:0000313" key="1">
    <source>
        <dbReference type="EMBL" id="MPN44139.1"/>
    </source>
</evidence>
<proteinExistence type="predicted"/>
<organism evidence="1">
    <name type="scientific">bioreactor metagenome</name>
    <dbReference type="NCBI Taxonomy" id="1076179"/>
    <lineage>
        <taxon>unclassified sequences</taxon>
        <taxon>metagenomes</taxon>
        <taxon>ecological metagenomes</taxon>
    </lineage>
</organism>
<protein>
    <submittedName>
        <fullName evidence="1">Uncharacterized protein</fullName>
    </submittedName>
</protein>
<dbReference type="AlphaFoldDB" id="A0A645I120"/>